<sequence length="81" mass="9414">MQLITKDNNYRRINELLEKILDKTVKRKHGISQEQPIFMGDDKPITWTELKESETGTTWSQGNTTLTALFKDNQGGFPRFI</sequence>
<reference evidence="1 2" key="1">
    <citation type="submission" date="2016-10" db="EMBL/GenBank/DDBJ databases">
        <authorList>
            <person name="de Groot N.N."/>
        </authorList>
    </citation>
    <scope>NUCLEOTIDE SEQUENCE [LARGE SCALE GENOMIC DNA]</scope>
    <source>
        <strain evidence="1 2">DSM 11978</strain>
    </source>
</reference>
<gene>
    <name evidence="1" type="ORF">SAMN05216439_1942</name>
</gene>
<protein>
    <submittedName>
        <fullName evidence="1">Uncharacterized protein</fullName>
    </submittedName>
</protein>
<name>A0A1H7MEN3_9EURY</name>
<evidence type="ECO:0000313" key="2">
    <source>
        <dbReference type="Proteomes" id="UP000199506"/>
    </source>
</evidence>
<dbReference type="AlphaFoldDB" id="A0A1H7MEN3"/>
<dbReference type="RefSeq" id="WP_091699604.1">
    <property type="nucleotide sequence ID" value="NZ_FOAK01000009.1"/>
</dbReference>
<dbReference type="Proteomes" id="UP000199506">
    <property type="component" value="Unassembled WGS sequence"/>
</dbReference>
<dbReference type="EMBL" id="FOAK01000009">
    <property type="protein sequence ID" value="SEL09368.1"/>
    <property type="molecule type" value="Genomic_DNA"/>
</dbReference>
<evidence type="ECO:0000313" key="1">
    <source>
        <dbReference type="EMBL" id="SEL09368.1"/>
    </source>
</evidence>
<proteinExistence type="predicted"/>
<accession>A0A1H7MEN3</accession>
<organism evidence="1 2">
    <name type="scientific">Methanobrevibacter gottschalkii</name>
    <dbReference type="NCBI Taxonomy" id="190974"/>
    <lineage>
        <taxon>Archaea</taxon>
        <taxon>Methanobacteriati</taxon>
        <taxon>Methanobacteriota</taxon>
        <taxon>Methanomada group</taxon>
        <taxon>Methanobacteria</taxon>
        <taxon>Methanobacteriales</taxon>
        <taxon>Methanobacteriaceae</taxon>
        <taxon>Methanobrevibacter</taxon>
    </lineage>
</organism>